<reference evidence="18 19" key="1">
    <citation type="submission" date="2023-08" db="EMBL/GenBank/DDBJ databases">
        <authorList>
            <person name="Dale J."/>
        </authorList>
    </citation>
    <scope>NUCLEOTIDE SEQUENCE [LARGE SCALE GENOMIC DNA]</scope>
    <source>
        <strain evidence="18 19">2023EL-00788</strain>
    </source>
</reference>
<dbReference type="SUPFAM" id="SSF55785">
    <property type="entry name" value="PYP-like sensor domain (PAS domain)"/>
    <property type="match status" value="1"/>
</dbReference>
<dbReference type="CDD" id="cd16915">
    <property type="entry name" value="HATPase_DpiB-CitA-like"/>
    <property type="match status" value="1"/>
</dbReference>
<dbReference type="Pfam" id="PF00989">
    <property type="entry name" value="PAS"/>
    <property type="match status" value="1"/>
</dbReference>
<dbReference type="InterPro" id="IPR029151">
    <property type="entry name" value="Sensor-like_sf"/>
</dbReference>
<evidence type="ECO:0000313" key="19">
    <source>
        <dbReference type="Proteomes" id="UP001225042"/>
    </source>
</evidence>
<evidence type="ECO:0000256" key="6">
    <source>
        <dbReference type="ARBA" id="ARBA00022679"/>
    </source>
</evidence>
<dbReference type="FunFam" id="1.10.287.130:FF:000011">
    <property type="entry name" value="Sensor histidine kinase DcuS"/>
    <property type="match status" value="1"/>
</dbReference>
<proteinExistence type="predicted"/>
<name>A0AAW8H5F9_9ENTR</name>
<dbReference type="PANTHER" id="PTHR43547:SF10">
    <property type="entry name" value="SENSOR HISTIDINE KINASE DCUS"/>
    <property type="match status" value="1"/>
</dbReference>
<sequence>MSDLQPFPLTRKRPMKLNTLVTLMVCAIIGSVLLVVFALYSVQITRATRDDVKDTALGIARTLADSPEVKRGLMQPPQADIIQPIAQSVTQRNDLLFTVVTDMRGIRYSHPNEALLGLHFIGDDLTPALEGKENVSVNRGVLAEALRVFTPIYDAQHEQIGVVVVGISLNKVEEQITRGRQNALWTILFSILMSSIGIWGLVRVLKRILFGLEPYEISALFEQRQAMLQSLREGVVAVDIHGRVTMINHAARQILLLPSGQTTDNTGEPPHSPLLASLREVSKTGVARQDQEISCNGRLLLCNMVPVKSQNQVIGAISTFRDKTEISQLMQRIDGMVNYVDALRSHTHEFMNKLHVILGLLHMKRYDKLEEYIIQTAQNYQTDIGAIQGKIKSPVIAGFLLGKINRAKEAGFTLTLADECQLPDCTNEEQVAVLITVLGNLIENALDAMTGQREGEISLLLHYQNGWLSCEVSDDGPGIDPVRLEDIFNKGYSTKGENRGVGLFLARQQIHNLGGDITVESEPGVFTQFFVQIPWDSERNIA</sequence>
<dbReference type="Gene3D" id="3.30.565.10">
    <property type="entry name" value="Histidine kinase-like ATPase, C-terminal domain"/>
    <property type="match status" value="1"/>
</dbReference>
<dbReference type="Pfam" id="PF17203">
    <property type="entry name" value="sCache_3_2"/>
    <property type="match status" value="1"/>
</dbReference>
<dbReference type="GO" id="GO:0005524">
    <property type="term" value="F:ATP binding"/>
    <property type="evidence" value="ECO:0007669"/>
    <property type="project" value="UniProtKB-KW"/>
</dbReference>
<dbReference type="FunFam" id="3.30.450.20:FF:000018">
    <property type="entry name" value="Sensor histidine kinase DcuS"/>
    <property type="match status" value="1"/>
</dbReference>
<dbReference type="Gene3D" id="1.10.287.130">
    <property type="match status" value="1"/>
</dbReference>
<comment type="function">
    <text evidence="14">Member of the two-component regulatory system DcuR/DcuS. Involved in the C4-dicarboxylate-stimulated regulation of the genes encoding the anaerobic fumarate respiratory system (frdABCD; nuoAN; dcuB; sdhCDAB; etc.). Weakly regulates the aerobic C4-dicarboxylate transporter dctA. Activates DcuR by phosphorylation.</text>
</comment>
<protein>
    <recommendedName>
        <fullName evidence="15">Sensor histidine kinase DcuS</fullName>
        <ecNumber evidence="3">2.7.13.3</ecNumber>
    </recommendedName>
</protein>
<dbReference type="PRINTS" id="PR00344">
    <property type="entry name" value="BCTRLSENSOR"/>
</dbReference>
<dbReference type="SUPFAM" id="SSF55890">
    <property type="entry name" value="Sporulation response regulatory protein Spo0B"/>
    <property type="match status" value="1"/>
</dbReference>
<dbReference type="InterPro" id="IPR033463">
    <property type="entry name" value="sCache_3"/>
</dbReference>
<dbReference type="GO" id="GO:0006355">
    <property type="term" value="P:regulation of DNA-templated transcription"/>
    <property type="evidence" value="ECO:0007669"/>
    <property type="project" value="InterPro"/>
</dbReference>
<dbReference type="RefSeq" id="WP_306683137.1">
    <property type="nucleotide sequence ID" value="NZ_JAVDKR010000004.1"/>
</dbReference>
<evidence type="ECO:0000256" key="5">
    <source>
        <dbReference type="ARBA" id="ARBA00022553"/>
    </source>
</evidence>
<dbReference type="SUPFAM" id="SSF55874">
    <property type="entry name" value="ATPase domain of HSP90 chaperone/DNA topoisomerase II/histidine kinase"/>
    <property type="match status" value="1"/>
</dbReference>
<keyword evidence="12" id="KW-0902">Two-component regulatory system</keyword>
<dbReference type="Proteomes" id="UP001225042">
    <property type="component" value="Unassembled WGS sequence"/>
</dbReference>
<keyword evidence="11 16" id="KW-1133">Transmembrane helix</keyword>
<keyword evidence="10" id="KW-0067">ATP-binding</keyword>
<dbReference type="GO" id="GO:0005886">
    <property type="term" value="C:plasma membrane"/>
    <property type="evidence" value="ECO:0007669"/>
    <property type="project" value="UniProtKB-SubCell"/>
</dbReference>
<dbReference type="InterPro" id="IPR035965">
    <property type="entry name" value="PAS-like_dom_sf"/>
</dbReference>
<keyword evidence="7 16" id="KW-0812">Transmembrane</keyword>
<dbReference type="NCBIfam" id="NF008298">
    <property type="entry name" value="PRK11086.1"/>
    <property type="match status" value="1"/>
</dbReference>
<keyword evidence="5" id="KW-0597">Phosphoprotein</keyword>
<feature type="transmembrane region" description="Helical" evidence="16">
    <location>
        <begin position="183"/>
        <end position="202"/>
    </location>
</feature>
<comment type="caution">
    <text evidence="18">The sequence shown here is derived from an EMBL/GenBank/DDBJ whole genome shotgun (WGS) entry which is preliminary data.</text>
</comment>
<dbReference type="PROSITE" id="PS50109">
    <property type="entry name" value="HIS_KIN"/>
    <property type="match status" value="1"/>
</dbReference>
<evidence type="ECO:0000256" key="9">
    <source>
        <dbReference type="ARBA" id="ARBA00022777"/>
    </source>
</evidence>
<dbReference type="Pfam" id="PF02518">
    <property type="entry name" value="HATPase_c"/>
    <property type="match status" value="1"/>
</dbReference>
<dbReference type="EC" id="2.7.13.3" evidence="3"/>
<evidence type="ECO:0000256" key="8">
    <source>
        <dbReference type="ARBA" id="ARBA00022741"/>
    </source>
</evidence>
<dbReference type="PANTHER" id="PTHR43547">
    <property type="entry name" value="TWO-COMPONENT HISTIDINE KINASE"/>
    <property type="match status" value="1"/>
</dbReference>
<dbReference type="InterPro" id="IPR036890">
    <property type="entry name" value="HATPase_C_sf"/>
</dbReference>
<dbReference type="InterPro" id="IPR039506">
    <property type="entry name" value="SPOB_a"/>
</dbReference>
<comment type="subcellular location">
    <subcellularLocation>
        <location evidence="2">Cell membrane</location>
        <topology evidence="2">Multi-pass membrane protein</topology>
    </subcellularLocation>
</comment>
<dbReference type="InterPro" id="IPR004358">
    <property type="entry name" value="Sig_transdc_His_kin-like_C"/>
</dbReference>
<evidence type="ECO:0000256" key="11">
    <source>
        <dbReference type="ARBA" id="ARBA00022989"/>
    </source>
</evidence>
<gene>
    <name evidence="18" type="ORF">RBJ67_02490</name>
</gene>
<keyword evidence="13 16" id="KW-0472">Membrane</keyword>
<feature type="transmembrane region" description="Helical" evidence="16">
    <location>
        <begin position="20"/>
        <end position="40"/>
    </location>
</feature>
<evidence type="ECO:0000313" key="18">
    <source>
        <dbReference type="EMBL" id="MDQ2255012.1"/>
    </source>
</evidence>
<dbReference type="InterPro" id="IPR005467">
    <property type="entry name" value="His_kinase_dom"/>
</dbReference>
<evidence type="ECO:0000256" key="15">
    <source>
        <dbReference type="ARBA" id="ARBA00067636"/>
    </source>
</evidence>
<keyword evidence="19" id="KW-1185">Reference proteome</keyword>
<dbReference type="InterPro" id="IPR003594">
    <property type="entry name" value="HATPase_dom"/>
</dbReference>
<evidence type="ECO:0000256" key="12">
    <source>
        <dbReference type="ARBA" id="ARBA00023012"/>
    </source>
</evidence>
<dbReference type="SMART" id="SM00387">
    <property type="entry name" value="HATPase_c"/>
    <property type="match status" value="1"/>
</dbReference>
<feature type="domain" description="Histidine kinase" evidence="17">
    <location>
        <begin position="434"/>
        <end position="537"/>
    </location>
</feature>
<evidence type="ECO:0000256" key="7">
    <source>
        <dbReference type="ARBA" id="ARBA00022692"/>
    </source>
</evidence>
<dbReference type="GO" id="GO:0000155">
    <property type="term" value="F:phosphorelay sensor kinase activity"/>
    <property type="evidence" value="ECO:0007669"/>
    <property type="project" value="InterPro"/>
</dbReference>
<organism evidence="18 19">
    <name type="scientific">Enterobacter soli</name>
    <dbReference type="NCBI Taxonomy" id="885040"/>
    <lineage>
        <taxon>Bacteria</taxon>
        <taxon>Pseudomonadati</taxon>
        <taxon>Pseudomonadota</taxon>
        <taxon>Gammaproteobacteria</taxon>
        <taxon>Enterobacterales</taxon>
        <taxon>Enterobacteriaceae</taxon>
        <taxon>Enterobacter</taxon>
    </lineage>
</organism>
<evidence type="ECO:0000256" key="10">
    <source>
        <dbReference type="ARBA" id="ARBA00022840"/>
    </source>
</evidence>
<evidence type="ECO:0000256" key="13">
    <source>
        <dbReference type="ARBA" id="ARBA00023136"/>
    </source>
</evidence>
<dbReference type="InterPro" id="IPR016120">
    <property type="entry name" value="Sig_transdc_His_kin_SpoOB"/>
</dbReference>
<evidence type="ECO:0000259" key="17">
    <source>
        <dbReference type="PROSITE" id="PS50109"/>
    </source>
</evidence>
<dbReference type="Gene3D" id="3.30.450.20">
    <property type="entry name" value="PAS domain"/>
    <property type="match status" value="2"/>
</dbReference>
<evidence type="ECO:0000256" key="1">
    <source>
        <dbReference type="ARBA" id="ARBA00000085"/>
    </source>
</evidence>
<keyword evidence="6" id="KW-0808">Transferase</keyword>
<evidence type="ECO:0000256" key="14">
    <source>
        <dbReference type="ARBA" id="ARBA00054880"/>
    </source>
</evidence>
<dbReference type="EMBL" id="JAVDKS010000001">
    <property type="protein sequence ID" value="MDQ2255012.1"/>
    <property type="molecule type" value="Genomic_DNA"/>
</dbReference>
<accession>A0AAW8H5F9</accession>
<keyword evidence="8" id="KW-0547">Nucleotide-binding</keyword>
<evidence type="ECO:0000256" key="2">
    <source>
        <dbReference type="ARBA" id="ARBA00004651"/>
    </source>
</evidence>
<evidence type="ECO:0000256" key="16">
    <source>
        <dbReference type="SAM" id="Phobius"/>
    </source>
</evidence>
<evidence type="ECO:0000256" key="3">
    <source>
        <dbReference type="ARBA" id="ARBA00012438"/>
    </source>
</evidence>
<dbReference type="Pfam" id="PF14689">
    <property type="entry name" value="SPOB_a"/>
    <property type="match status" value="1"/>
</dbReference>
<dbReference type="InterPro" id="IPR013767">
    <property type="entry name" value="PAS_fold"/>
</dbReference>
<comment type="catalytic activity">
    <reaction evidence="1">
        <text>ATP + protein L-histidine = ADP + protein N-phospho-L-histidine.</text>
        <dbReference type="EC" id="2.7.13.3"/>
    </reaction>
</comment>
<keyword evidence="9 18" id="KW-0418">Kinase</keyword>
<evidence type="ECO:0000256" key="4">
    <source>
        <dbReference type="ARBA" id="ARBA00022475"/>
    </source>
</evidence>
<dbReference type="SUPFAM" id="SSF103190">
    <property type="entry name" value="Sensory domain-like"/>
    <property type="match status" value="1"/>
</dbReference>
<dbReference type="AlphaFoldDB" id="A0AAW8H5F9"/>
<dbReference type="FunFam" id="3.30.450.20:FF:000045">
    <property type="entry name" value="Sensor histidine kinase DcuS"/>
    <property type="match status" value="1"/>
</dbReference>
<keyword evidence="4" id="KW-1003">Cell membrane</keyword>